<feature type="domain" description="TauD/TfdA-like" evidence="8">
    <location>
        <begin position="149"/>
        <end position="423"/>
    </location>
</feature>
<accession>A0A1E4TPQ4</accession>
<dbReference type="EMBL" id="KV454017">
    <property type="protein sequence ID" value="ODV93746.1"/>
    <property type="molecule type" value="Genomic_DNA"/>
</dbReference>
<dbReference type="SUPFAM" id="SSF51197">
    <property type="entry name" value="Clavaminate synthase-like"/>
    <property type="match status" value="1"/>
</dbReference>
<name>A0A1E4TPQ4_PACTA</name>
<evidence type="ECO:0000256" key="2">
    <source>
        <dbReference type="ARBA" id="ARBA00005896"/>
    </source>
</evidence>
<evidence type="ECO:0000256" key="3">
    <source>
        <dbReference type="ARBA" id="ARBA00022723"/>
    </source>
</evidence>
<keyword evidence="5" id="KW-0560">Oxidoreductase</keyword>
<evidence type="ECO:0000313" key="10">
    <source>
        <dbReference type="Proteomes" id="UP000094236"/>
    </source>
</evidence>
<keyword evidence="10" id="KW-1185">Reference proteome</keyword>
<keyword evidence="4" id="KW-0223">Dioxygenase</keyword>
<keyword evidence="6" id="KW-0408">Iron</keyword>
<evidence type="ECO:0000256" key="7">
    <source>
        <dbReference type="SAM" id="MobiDB-lite"/>
    </source>
</evidence>
<dbReference type="Pfam" id="PF02668">
    <property type="entry name" value="TauD"/>
    <property type="match status" value="1"/>
</dbReference>
<dbReference type="GO" id="GO:0005737">
    <property type="term" value="C:cytoplasm"/>
    <property type="evidence" value="ECO:0007669"/>
    <property type="project" value="TreeGrafter"/>
</dbReference>
<dbReference type="AlphaFoldDB" id="A0A1E4TPQ4"/>
<evidence type="ECO:0000259" key="8">
    <source>
        <dbReference type="Pfam" id="PF02668"/>
    </source>
</evidence>
<feature type="region of interest" description="Disordered" evidence="7">
    <location>
        <begin position="1"/>
        <end position="82"/>
    </location>
</feature>
<reference evidence="10" key="1">
    <citation type="submission" date="2016-05" db="EMBL/GenBank/DDBJ databases">
        <title>Comparative genomics of biotechnologically important yeasts.</title>
        <authorList>
            <consortium name="DOE Joint Genome Institute"/>
            <person name="Riley R."/>
            <person name="Haridas S."/>
            <person name="Wolfe K.H."/>
            <person name="Lopes M.R."/>
            <person name="Hittinger C.T."/>
            <person name="Goker M."/>
            <person name="Salamov A."/>
            <person name="Wisecaver J."/>
            <person name="Long T.M."/>
            <person name="Aerts A.L."/>
            <person name="Barry K."/>
            <person name="Choi C."/>
            <person name="Clum A."/>
            <person name="Coughlan A.Y."/>
            <person name="Deshpande S."/>
            <person name="Douglass A.P."/>
            <person name="Hanson S.J."/>
            <person name="Klenk H.-P."/>
            <person name="Labutti K."/>
            <person name="Lapidus A."/>
            <person name="Lindquist E."/>
            <person name="Lipzen A."/>
            <person name="Meier-Kolthoff J.P."/>
            <person name="Ohm R.A."/>
            <person name="Otillar R.P."/>
            <person name="Pangilinan J."/>
            <person name="Peng Y."/>
            <person name="Rokas A."/>
            <person name="Rosa C.A."/>
            <person name="Scheuner C."/>
            <person name="Sibirny A.A."/>
            <person name="Slot J.C."/>
            <person name="Stielow J.B."/>
            <person name="Sun H."/>
            <person name="Kurtzman C.P."/>
            <person name="Blackwell M."/>
            <person name="Grigoriev I.V."/>
            <person name="Jeffries T.W."/>
        </authorList>
    </citation>
    <scope>NUCLEOTIDE SEQUENCE [LARGE SCALE GENOMIC DNA]</scope>
    <source>
        <strain evidence="10">NRRL Y-2460</strain>
    </source>
</reference>
<dbReference type="GO" id="GO:0016706">
    <property type="term" value="F:2-oxoglutarate-dependent dioxygenase activity"/>
    <property type="evidence" value="ECO:0007669"/>
    <property type="project" value="TreeGrafter"/>
</dbReference>
<protein>
    <recommendedName>
        <fullName evidence="8">TauD/TfdA-like domain-containing protein</fullName>
    </recommendedName>
</protein>
<dbReference type="GO" id="GO:0046872">
    <property type="term" value="F:metal ion binding"/>
    <property type="evidence" value="ECO:0007669"/>
    <property type="project" value="UniProtKB-KW"/>
</dbReference>
<dbReference type="InterPro" id="IPR051323">
    <property type="entry name" value="AtsK-like"/>
</dbReference>
<sequence>MPSVTNKKSNSNNSGFPLGHSRKSSTANTNSNSNNNNNNNNNKPVATSNSSAATNTAFSSASSSSSAHTTPPKPSGKSGGWAEALPEATRKRFAKYNIDLSRGYPERPAHIPRYLEEAYKIRNDRPENYVERGKNADPEKKALFGAAKEVRDLTKHIGTEIVGVQLEDLSEKQLDELALLVAERVVVVFREQDLSPQRQLEIGKYYGRVEVHPIQGHVPGYPGITTVWNKYNRAKYLQQYQKGINSGWHTDLVHEFTPAGITHLHLDSIPEIGGDTCFTSGYAAYDKLSPALQKFVDGKTVIQRSAHTYYKHGDQVFDGPQYIEREHPLVHTHPVTGWKSLNVNRSLSLRIVGLEPAESDLILNYLYDVYEKNLDIQVRISWQQDKPGLGASAIWDNRVSQHVAVADYNDEEAKTKRHANRVTSLGDVLYFDPNSKSQREALGLSLD</sequence>
<evidence type="ECO:0000256" key="6">
    <source>
        <dbReference type="ARBA" id="ARBA00023004"/>
    </source>
</evidence>
<feature type="compositionally biased region" description="Low complexity" evidence="7">
    <location>
        <begin position="1"/>
        <end position="14"/>
    </location>
</feature>
<comment type="similarity">
    <text evidence="2">Belongs to the TfdA dioxygenase family.</text>
</comment>
<keyword evidence="3" id="KW-0479">Metal-binding</keyword>
<dbReference type="InterPro" id="IPR042098">
    <property type="entry name" value="TauD-like_sf"/>
</dbReference>
<proteinExistence type="inferred from homology"/>
<evidence type="ECO:0000256" key="1">
    <source>
        <dbReference type="ARBA" id="ARBA00001954"/>
    </source>
</evidence>
<comment type="cofactor">
    <cofactor evidence="1">
        <name>Fe(2+)</name>
        <dbReference type="ChEBI" id="CHEBI:29033"/>
    </cofactor>
</comment>
<dbReference type="InterPro" id="IPR003819">
    <property type="entry name" value="TauD/TfdA-like"/>
</dbReference>
<dbReference type="Proteomes" id="UP000094236">
    <property type="component" value="Unassembled WGS sequence"/>
</dbReference>
<dbReference type="STRING" id="669874.A0A1E4TPQ4"/>
<gene>
    <name evidence="9" type="ORF">PACTADRAFT_61193</name>
</gene>
<dbReference type="FunFam" id="3.60.130.10:FF:000008">
    <property type="entry name" value="Alpha-ketoglutarate-dependent taurine dioxygenase"/>
    <property type="match status" value="1"/>
</dbReference>
<dbReference type="Gene3D" id="3.60.130.10">
    <property type="entry name" value="Clavaminate synthase-like"/>
    <property type="match status" value="1"/>
</dbReference>
<dbReference type="OrthoDB" id="10257314at2759"/>
<organism evidence="9 10">
    <name type="scientific">Pachysolen tannophilus NRRL Y-2460</name>
    <dbReference type="NCBI Taxonomy" id="669874"/>
    <lineage>
        <taxon>Eukaryota</taxon>
        <taxon>Fungi</taxon>
        <taxon>Dikarya</taxon>
        <taxon>Ascomycota</taxon>
        <taxon>Saccharomycotina</taxon>
        <taxon>Pichiomycetes</taxon>
        <taxon>Pachysolenaceae</taxon>
        <taxon>Pachysolen</taxon>
    </lineage>
</organism>
<dbReference type="PANTHER" id="PTHR30468">
    <property type="entry name" value="ALPHA-KETOGLUTARATE-DEPENDENT SULFONATE DIOXYGENASE"/>
    <property type="match status" value="1"/>
</dbReference>
<dbReference type="PANTHER" id="PTHR30468:SF9">
    <property type="entry name" value="ALPHA-KETOGLUTARATE-DEPENDENT TAURINE DIOXYGENASE (AFU_ORTHOLOGUE AFUA_3G01010)"/>
    <property type="match status" value="1"/>
</dbReference>
<feature type="compositionally biased region" description="Low complexity" evidence="7">
    <location>
        <begin position="24"/>
        <end position="70"/>
    </location>
</feature>
<evidence type="ECO:0000256" key="5">
    <source>
        <dbReference type="ARBA" id="ARBA00023002"/>
    </source>
</evidence>
<evidence type="ECO:0000256" key="4">
    <source>
        <dbReference type="ARBA" id="ARBA00022964"/>
    </source>
</evidence>
<evidence type="ECO:0000313" key="9">
    <source>
        <dbReference type="EMBL" id="ODV93746.1"/>
    </source>
</evidence>